<dbReference type="Pfam" id="PF00497">
    <property type="entry name" value="SBP_bac_3"/>
    <property type="match status" value="1"/>
</dbReference>
<feature type="transmembrane region" description="Helical" evidence="2">
    <location>
        <begin position="9"/>
        <end position="27"/>
    </location>
</feature>
<dbReference type="AlphaFoldDB" id="A0A9Y1BKT6"/>
<dbReference type="SUPFAM" id="SSF53850">
    <property type="entry name" value="Periplasmic binding protein-like II"/>
    <property type="match status" value="1"/>
</dbReference>
<keyword evidence="1" id="KW-0732">Signal</keyword>
<feature type="transmembrane region" description="Helical" evidence="2">
    <location>
        <begin position="268"/>
        <end position="289"/>
    </location>
</feature>
<accession>A0A9Y1BKT6</accession>
<gene>
    <name evidence="4" type="ORF">K9W45_11950</name>
</gene>
<dbReference type="Gene3D" id="3.40.190.10">
    <property type="entry name" value="Periplasmic binding protein-like II"/>
    <property type="match status" value="2"/>
</dbReference>
<feature type="domain" description="Solute-binding protein family 3/N-terminal" evidence="3">
    <location>
        <begin position="38"/>
        <end position="265"/>
    </location>
</feature>
<dbReference type="Proteomes" id="UP001201020">
    <property type="component" value="Chromosome"/>
</dbReference>
<dbReference type="PANTHER" id="PTHR35936">
    <property type="entry name" value="MEMBRANE-BOUND LYTIC MUREIN TRANSGLYCOSYLASE F"/>
    <property type="match status" value="1"/>
</dbReference>
<evidence type="ECO:0000256" key="2">
    <source>
        <dbReference type="SAM" id="Phobius"/>
    </source>
</evidence>
<dbReference type="InterPro" id="IPR001638">
    <property type="entry name" value="Solute-binding_3/MltF_N"/>
</dbReference>
<dbReference type="EMBL" id="CP084166">
    <property type="protein sequence ID" value="UJG40535.1"/>
    <property type="molecule type" value="Genomic_DNA"/>
</dbReference>
<protein>
    <submittedName>
        <fullName evidence="4">Transporter substrate-binding domain-containing protein</fullName>
    </submittedName>
</protein>
<evidence type="ECO:0000256" key="1">
    <source>
        <dbReference type="ARBA" id="ARBA00022729"/>
    </source>
</evidence>
<name>A0A9Y1BKT6_9ARCH</name>
<organism evidence="4">
    <name type="scientific">Candidatus Heimdallarchaeum aukensis</name>
    <dbReference type="NCBI Taxonomy" id="2876573"/>
    <lineage>
        <taxon>Archaea</taxon>
        <taxon>Promethearchaeati</taxon>
        <taxon>Candidatus Heimdallarchaeota</taxon>
        <taxon>Candidatus Heimdallarchaeia (ex Rinke et al. 2021) (nom. nud.)</taxon>
        <taxon>Candidatus Heimdallarchaeales</taxon>
        <taxon>Candidatus Heimdallarchaeaceae</taxon>
        <taxon>Candidatus Heimdallarchaeum</taxon>
    </lineage>
</organism>
<proteinExistence type="predicted"/>
<evidence type="ECO:0000259" key="3">
    <source>
        <dbReference type="SMART" id="SM00062"/>
    </source>
</evidence>
<dbReference type="SMART" id="SM00062">
    <property type="entry name" value="PBPb"/>
    <property type="match status" value="1"/>
</dbReference>
<keyword evidence="2" id="KW-0812">Transmembrane</keyword>
<sequence>MNLYKKKPFIFFLIVCFFIFPIGYINVSSINFDVNQTEVSIGIYNNPPFSFKEDDAIKGIFIDLIEYIGLKVNWKINYYFGTFSDVYNKTIRNEIDIILAVDYSFDTYNSLEFNNETVISTMGVVVTTSSEIHTIFDLHHKRIGVVVDDPMYKSNNGIKNLLNEYKIESSFIEYQNYDDLIEDLEDKHKLDAGVVNNLFYNYKLKNTKVRELDIIFNPLSLKFSSGKDNLNKYYLLGTIDHYLSELKQDKDSSYYDCLRNYFETEENYLILFIKIFLGFATIIISYFTLRVLNIKSKLRSRNKEIEVEKDKSNKMFSFLENSYDYLETLIDGLRNPIQVLIFETEVNMPDNSLMKVNLEKILIILNEIDTIFYSYIEKKKDK</sequence>
<keyword evidence="2" id="KW-0472">Membrane</keyword>
<keyword evidence="2" id="KW-1133">Transmembrane helix</keyword>
<dbReference type="PANTHER" id="PTHR35936:SF17">
    <property type="entry name" value="ARGININE-BINDING EXTRACELLULAR PROTEIN ARTP"/>
    <property type="match status" value="1"/>
</dbReference>
<reference evidence="4" key="1">
    <citation type="journal article" date="2022" name="Nat. Microbiol.">
        <title>Unique mobile elements and scalable gene flow at the prokaryote-eukaryote boundary revealed by circularized Asgard archaea genomes.</title>
        <authorList>
            <person name="Wu F."/>
            <person name="Speth D.R."/>
            <person name="Philosof A."/>
            <person name="Cremiere A."/>
            <person name="Narayanan A."/>
            <person name="Barco R.A."/>
            <person name="Connon S.A."/>
            <person name="Amend J.P."/>
            <person name="Antoshechkin I.A."/>
            <person name="Orphan V.J."/>
        </authorList>
    </citation>
    <scope>NUCLEOTIDE SEQUENCE</scope>
    <source>
        <strain evidence="4">PM71</strain>
    </source>
</reference>
<evidence type="ECO:0000313" key="4">
    <source>
        <dbReference type="EMBL" id="UJG40535.1"/>
    </source>
</evidence>